<evidence type="ECO:0000313" key="2">
    <source>
        <dbReference type="Proteomes" id="UP001057522"/>
    </source>
</evidence>
<organism evidence="1 2">
    <name type="scientific">Helicobacter colisuis</name>
    <dbReference type="NCBI Taxonomy" id="2949739"/>
    <lineage>
        <taxon>Bacteria</taxon>
        <taxon>Pseudomonadati</taxon>
        <taxon>Campylobacterota</taxon>
        <taxon>Epsilonproteobacteria</taxon>
        <taxon>Campylobacterales</taxon>
        <taxon>Helicobacteraceae</taxon>
        <taxon>Helicobacter</taxon>
    </lineage>
</organism>
<protein>
    <submittedName>
        <fullName evidence="1">Uncharacterized protein</fullName>
    </submittedName>
</protein>
<proteinExistence type="predicted"/>
<gene>
    <name evidence="1" type="ORF">NCR95_05570</name>
</gene>
<sequence length="159" mass="18729">MKNTFLYLLLVAILLLILGYFFSPSYTLSSQAKKEFTKGNYQESYQLATLALKEDPYNRSAFSIANQSKQRLNLQRFLQKTQDYYKKVSKLLQSPSITPQELLEIQWIYDAFSKEYATLYFFNKPTPDEKEAIENYAQWFKQLKEKIDLAKKQSSLNKS</sequence>
<evidence type="ECO:0000313" key="1">
    <source>
        <dbReference type="EMBL" id="MCL9819634.1"/>
    </source>
</evidence>
<dbReference type="RefSeq" id="WP_250604388.1">
    <property type="nucleotide sequence ID" value="NZ_JAMOKW010000005.1"/>
</dbReference>
<keyword evidence="2" id="KW-1185">Reference proteome</keyword>
<accession>A0ABT0TUN9</accession>
<dbReference type="EMBL" id="JAMOKX010000004">
    <property type="protein sequence ID" value="MCL9819634.1"/>
    <property type="molecule type" value="Genomic_DNA"/>
</dbReference>
<reference evidence="1" key="1">
    <citation type="submission" date="2022-06" db="EMBL/GenBank/DDBJ databases">
        <title>Helicobacter colisuis sp. nov.</title>
        <authorList>
            <person name="Papic B."/>
            <person name="Gruntar I."/>
        </authorList>
    </citation>
    <scope>NUCLEOTIDE SEQUENCE</scope>
    <source>
        <strain evidence="1">11154-15</strain>
    </source>
</reference>
<comment type="caution">
    <text evidence="1">The sequence shown here is derived from an EMBL/GenBank/DDBJ whole genome shotgun (WGS) entry which is preliminary data.</text>
</comment>
<dbReference type="Proteomes" id="UP001057522">
    <property type="component" value="Unassembled WGS sequence"/>
</dbReference>
<name>A0ABT0TUN9_9HELI</name>